<evidence type="ECO:0000256" key="1">
    <source>
        <dbReference type="SAM" id="SignalP"/>
    </source>
</evidence>
<dbReference type="Proteomes" id="UP000637513">
    <property type="component" value="Unassembled WGS sequence"/>
</dbReference>
<dbReference type="InterPro" id="IPR026906">
    <property type="entry name" value="LRR_5"/>
</dbReference>
<organism evidence="2 3">
    <name type="scientific">Jutongia hominis</name>
    <dbReference type="NCBI Taxonomy" id="2763664"/>
    <lineage>
        <taxon>Bacteria</taxon>
        <taxon>Bacillati</taxon>
        <taxon>Bacillota</taxon>
        <taxon>Clostridia</taxon>
        <taxon>Lachnospirales</taxon>
        <taxon>Lachnospiraceae</taxon>
        <taxon>Jutongia</taxon>
    </lineage>
</organism>
<evidence type="ECO:0000313" key="3">
    <source>
        <dbReference type="Proteomes" id="UP000637513"/>
    </source>
</evidence>
<proteinExistence type="predicted"/>
<comment type="caution">
    <text evidence="2">The sequence shown here is derived from an EMBL/GenBank/DDBJ whole genome shotgun (WGS) entry which is preliminary data.</text>
</comment>
<sequence length="546" mass="58374">MRKNLTKAISTTLAAAMVVTAGGFAGVANTNGSTAKAADTTASATATATPAATPAASYMAYTAFSMAGPWIYRSEWTNDKSGLTVKEFYDSEKSKWGRSAFDYTKNYLANNLTKAQETMGLRGQARGDARVHSEATIKDAAMTTNGEWTAEITNLDTTQYKVVGDSYYDVLHISTDIPLTMKNVKCTNVKVSVDDKQILELKEAFPNTQASDKQGSGNKGYYDFMIIDNYADSHGVEGKALRPIDKTTGKLNTEINAMPAKSLKITFTISGVDFVTAKKEVVVDNGPTVGSTFVDNGVKYVVTKRTKTNNSKGTVAVAGLATKKADFTTAATAKTTEGTTVLNYDVTGIADNAFAKDTTIKTVTLGDTIKTVGEAAFKGCTKLTKVTYNKNITKIADDTFNGCKSIKSFKLSSGIKSIGEAAFKNCTALKSFKLTKNVKSVGASAFSGCKKLSKFTYNSTVKSVAGSTFKDCTSLKSIKLGKKVKKIGGSAFAGCKKLSKITVSQKVKVSKKAFKGCKKTIKVSGKKAYVKYTKKQIKKAGYKKVK</sequence>
<dbReference type="PANTHER" id="PTHR45661">
    <property type="entry name" value="SURFACE ANTIGEN"/>
    <property type="match status" value="1"/>
</dbReference>
<keyword evidence="1" id="KW-0732">Signal</keyword>
<dbReference type="RefSeq" id="WP_249302944.1">
    <property type="nucleotide sequence ID" value="NZ_JACRSW010000009.1"/>
</dbReference>
<keyword evidence="3" id="KW-1185">Reference proteome</keyword>
<dbReference type="Pfam" id="PF13306">
    <property type="entry name" value="LRR_5"/>
    <property type="match status" value="1"/>
</dbReference>
<feature type="chain" id="PRO_5047328423" evidence="1">
    <location>
        <begin position="26"/>
        <end position="546"/>
    </location>
</feature>
<dbReference type="InterPro" id="IPR032675">
    <property type="entry name" value="LRR_dom_sf"/>
</dbReference>
<gene>
    <name evidence="2" type="ORF">H8700_02870</name>
</gene>
<name>A0ABR7MT65_9FIRM</name>
<feature type="signal peptide" evidence="1">
    <location>
        <begin position="1"/>
        <end position="25"/>
    </location>
</feature>
<dbReference type="SUPFAM" id="SSF52058">
    <property type="entry name" value="L domain-like"/>
    <property type="match status" value="1"/>
</dbReference>
<dbReference type="PANTHER" id="PTHR45661:SF3">
    <property type="entry name" value="IG-LIKE DOMAIN-CONTAINING PROTEIN"/>
    <property type="match status" value="1"/>
</dbReference>
<reference evidence="2 3" key="1">
    <citation type="submission" date="2020-08" db="EMBL/GenBank/DDBJ databases">
        <title>Genome public.</title>
        <authorList>
            <person name="Liu C."/>
            <person name="Sun Q."/>
        </authorList>
    </citation>
    <scope>NUCLEOTIDE SEQUENCE [LARGE SCALE GENOMIC DNA]</scope>
    <source>
        <strain evidence="2 3">BX3</strain>
    </source>
</reference>
<accession>A0ABR7MT65</accession>
<protein>
    <submittedName>
        <fullName evidence="2">Leucine-rich repeat domain-containing protein</fullName>
    </submittedName>
</protein>
<dbReference type="Gene3D" id="3.80.10.10">
    <property type="entry name" value="Ribonuclease Inhibitor"/>
    <property type="match status" value="1"/>
</dbReference>
<evidence type="ECO:0000313" key="2">
    <source>
        <dbReference type="EMBL" id="MBC8556655.1"/>
    </source>
</evidence>
<dbReference type="EMBL" id="JACRSW010000009">
    <property type="protein sequence ID" value="MBC8556655.1"/>
    <property type="molecule type" value="Genomic_DNA"/>
</dbReference>
<dbReference type="InterPro" id="IPR053139">
    <property type="entry name" value="Surface_bspA-like"/>
</dbReference>